<sequence length="141" mass="16088">MNKLRCHVCSAMSCVREALARSNSNLCKGLASSSWQRFMARSDYVRVCCRLVENHTTLLRHSRPNKCRLNMFSWVKTNSDQRQQMPTGWDSVNLQRKFVLVACRSTSEVSQAHVALCCGNIYPLLFFNLKKACPDAEAIKL</sequence>
<dbReference type="Proteomes" id="UP000281406">
    <property type="component" value="Unassembled WGS sequence"/>
</dbReference>
<organism evidence="1 2">
    <name type="scientific">Anabarilius grahami</name>
    <name type="common">Kanglang fish</name>
    <name type="synonym">Barilius grahami</name>
    <dbReference type="NCBI Taxonomy" id="495550"/>
    <lineage>
        <taxon>Eukaryota</taxon>
        <taxon>Metazoa</taxon>
        <taxon>Chordata</taxon>
        <taxon>Craniata</taxon>
        <taxon>Vertebrata</taxon>
        <taxon>Euteleostomi</taxon>
        <taxon>Actinopterygii</taxon>
        <taxon>Neopterygii</taxon>
        <taxon>Teleostei</taxon>
        <taxon>Ostariophysi</taxon>
        <taxon>Cypriniformes</taxon>
        <taxon>Xenocyprididae</taxon>
        <taxon>Xenocypridinae</taxon>
        <taxon>Xenocypridinae incertae sedis</taxon>
        <taxon>Anabarilius</taxon>
    </lineage>
</organism>
<accession>A0A3N0Y187</accession>
<evidence type="ECO:0000313" key="1">
    <source>
        <dbReference type="EMBL" id="ROL05643.1"/>
    </source>
</evidence>
<comment type="caution">
    <text evidence="1">The sequence shown here is derived from an EMBL/GenBank/DDBJ whole genome shotgun (WGS) entry which is preliminary data.</text>
</comment>
<reference evidence="1 2" key="1">
    <citation type="submission" date="2018-10" db="EMBL/GenBank/DDBJ databases">
        <title>Genome assembly for a Yunnan-Guizhou Plateau 3E fish, Anabarilius grahami (Regan), and its evolutionary and genetic applications.</title>
        <authorList>
            <person name="Jiang W."/>
        </authorList>
    </citation>
    <scope>NUCLEOTIDE SEQUENCE [LARGE SCALE GENOMIC DNA]</scope>
    <source>
        <strain evidence="1">AG-KIZ</strain>
        <tissue evidence="1">Muscle</tissue>
    </source>
</reference>
<dbReference type="AlphaFoldDB" id="A0A3N0Y187"/>
<keyword evidence="2" id="KW-1185">Reference proteome</keyword>
<evidence type="ECO:0000313" key="2">
    <source>
        <dbReference type="Proteomes" id="UP000281406"/>
    </source>
</evidence>
<dbReference type="EMBL" id="RJVU01054546">
    <property type="protein sequence ID" value="ROL05643.1"/>
    <property type="molecule type" value="Genomic_DNA"/>
</dbReference>
<gene>
    <name evidence="1" type="ORF">DPX16_4861</name>
</gene>
<proteinExistence type="predicted"/>
<name>A0A3N0Y187_ANAGA</name>
<protein>
    <submittedName>
        <fullName evidence="1">Uncharacterized protein</fullName>
    </submittedName>
</protein>